<dbReference type="AlphaFoldDB" id="G5SKM9"/>
<evidence type="ECO:0000313" key="2">
    <source>
        <dbReference type="Proteomes" id="UP000003536"/>
    </source>
</evidence>
<accession>G5SKM9</accession>
<evidence type="ECO:0000313" key="1">
    <source>
        <dbReference type="EMBL" id="EHC97167.1"/>
    </source>
</evidence>
<dbReference type="EMBL" id="AFCX01002077">
    <property type="protein sequence ID" value="EHC97167.1"/>
    <property type="molecule type" value="Genomic_DNA"/>
</dbReference>
<protein>
    <submittedName>
        <fullName evidence="1">Uncharacterized protein</fullName>
    </submittedName>
</protein>
<organism evidence="1 2">
    <name type="scientific">Salmonella enterica subsp. enterica serovar Wandsworth str. A4-580</name>
    <dbReference type="NCBI Taxonomy" id="913086"/>
    <lineage>
        <taxon>Bacteria</taxon>
        <taxon>Pseudomonadati</taxon>
        <taxon>Pseudomonadota</taxon>
        <taxon>Gammaproteobacteria</taxon>
        <taxon>Enterobacterales</taxon>
        <taxon>Enterobacteriaceae</taxon>
        <taxon>Salmonella</taxon>
    </lineage>
</organism>
<proteinExistence type="predicted"/>
<comment type="caution">
    <text evidence="1">The sequence shown here is derived from an EMBL/GenBank/DDBJ whole genome shotgun (WGS) entry which is preliminary data.</text>
</comment>
<reference evidence="1 2" key="1">
    <citation type="journal article" date="2011" name="BMC Genomics">
        <title>Genome sequencing reveals diversification of virulence factor content and possible host adaptation in distinct subpopulations of Salmonella enterica.</title>
        <authorList>
            <person name="den Bakker H.C."/>
            <person name="Moreno Switt A.I."/>
            <person name="Govoni G."/>
            <person name="Cummings C.A."/>
            <person name="Ranieri M.L."/>
            <person name="Degoricija L."/>
            <person name="Hoelzer K."/>
            <person name="Rodriguez-Rivera L.D."/>
            <person name="Brown S."/>
            <person name="Bolchacova E."/>
            <person name="Furtado M.R."/>
            <person name="Wiedmann M."/>
        </authorList>
    </citation>
    <scope>NUCLEOTIDE SEQUENCE [LARGE SCALE GENOMIC DNA]</scope>
    <source>
        <strain evidence="1 2">A4-580</strain>
    </source>
</reference>
<gene>
    <name evidence="1" type="ORF">LTSEWAN_6385</name>
</gene>
<dbReference type="Proteomes" id="UP000003536">
    <property type="component" value="Unassembled WGS sequence"/>
</dbReference>
<sequence length="42" mass="4924">MNSRLFTFMIFDRLDVSGQVMRVGIKSFFGFYCSLCSPLVFY</sequence>
<name>G5SKM9_SALET</name>
<dbReference type="PATRIC" id="fig|913086.3.peg.4963"/>